<keyword evidence="2" id="KW-1185">Reference proteome</keyword>
<organism evidence="1 2">
    <name type="scientific">Rhynchophorus ferrugineus</name>
    <name type="common">Red palm weevil</name>
    <name type="synonym">Curculio ferrugineus</name>
    <dbReference type="NCBI Taxonomy" id="354439"/>
    <lineage>
        <taxon>Eukaryota</taxon>
        <taxon>Metazoa</taxon>
        <taxon>Ecdysozoa</taxon>
        <taxon>Arthropoda</taxon>
        <taxon>Hexapoda</taxon>
        <taxon>Insecta</taxon>
        <taxon>Pterygota</taxon>
        <taxon>Neoptera</taxon>
        <taxon>Endopterygota</taxon>
        <taxon>Coleoptera</taxon>
        <taxon>Polyphaga</taxon>
        <taxon>Cucujiformia</taxon>
        <taxon>Curculionidae</taxon>
        <taxon>Dryophthorinae</taxon>
        <taxon>Rhynchophorus</taxon>
    </lineage>
</organism>
<proteinExistence type="predicted"/>
<dbReference type="EMBL" id="JAACXV010000023">
    <property type="protein sequence ID" value="KAF7286594.1"/>
    <property type="molecule type" value="Genomic_DNA"/>
</dbReference>
<name>A0A834IUF3_RHYFE</name>
<reference evidence="1" key="1">
    <citation type="submission" date="2020-08" db="EMBL/GenBank/DDBJ databases">
        <title>Genome sequencing and assembly of the red palm weevil Rhynchophorus ferrugineus.</title>
        <authorList>
            <person name="Dias G.B."/>
            <person name="Bergman C.M."/>
            <person name="Manee M."/>
        </authorList>
    </citation>
    <scope>NUCLEOTIDE SEQUENCE</scope>
    <source>
        <strain evidence="1">AA-2017</strain>
        <tissue evidence="1">Whole larva</tissue>
    </source>
</reference>
<dbReference type="OrthoDB" id="10032414at2759"/>
<dbReference type="Gene3D" id="1.10.10.1450">
    <property type="match status" value="1"/>
</dbReference>
<evidence type="ECO:0000313" key="1">
    <source>
        <dbReference type="EMBL" id="KAF7286594.1"/>
    </source>
</evidence>
<accession>A0A834IUF3</accession>
<dbReference type="Proteomes" id="UP000625711">
    <property type="component" value="Unassembled WGS sequence"/>
</dbReference>
<comment type="caution">
    <text evidence="1">The sequence shown here is derived from an EMBL/GenBank/DDBJ whole genome shotgun (WGS) entry which is preliminary data.</text>
</comment>
<sequence length="82" mass="9673">MDKKEFRVLIKYCFLKGKNTVEAKPWLGTEFPDTAPGKSTTKDWTYCLRCKFTDWPVASCPEEEKKSHNICRFYQLMNESKV</sequence>
<evidence type="ECO:0000313" key="2">
    <source>
        <dbReference type="Proteomes" id="UP000625711"/>
    </source>
</evidence>
<gene>
    <name evidence="1" type="ORF">GWI33_004634</name>
</gene>
<protein>
    <submittedName>
        <fullName evidence="1">Uncharacterized protein</fullName>
    </submittedName>
</protein>
<dbReference type="AlphaFoldDB" id="A0A834IUF3"/>